<dbReference type="RefSeq" id="WP_060025250.1">
    <property type="nucleotide sequence ID" value="NZ_CP020738.1"/>
</dbReference>
<accession>A0A2A4FGF4</accession>
<dbReference type="NCBIfam" id="TIGR00665">
    <property type="entry name" value="DnaB"/>
    <property type="match status" value="1"/>
</dbReference>
<dbReference type="GO" id="GO:0005524">
    <property type="term" value="F:ATP binding"/>
    <property type="evidence" value="ECO:0007669"/>
    <property type="project" value="UniProtKB-UniRule"/>
</dbReference>
<dbReference type="Pfam" id="PF00772">
    <property type="entry name" value="DnaB"/>
    <property type="match status" value="1"/>
</dbReference>
<dbReference type="EC" id="5.6.2.3" evidence="11 12"/>
<dbReference type="InterPro" id="IPR007692">
    <property type="entry name" value="DNA_helicase_DnaB"/>
</dbReference>
<dbReference type="SUPFAM" id="SSF52540">
    <property type="entry name" value="P-loop containing nucleoside triphosphate hydrolases"/>
    <property type="match status" value="1"/>
</dbReference>
<dbReference type="Proteomes" id="UP000217994">
    <property type="component" value="Unassembled WGS sequence"/>
</dbReference>
<dbReference type="InterPro" id="IPR027417">
    <property type="entry name" value="P-loop_NTPase"/>
</dbReference>
<evidence type="ECO:0000256" key="7">
    <source>
        <dbReference type="ARBA" id="ARBA00022840"/>
    </source>
</evidence>
<evidence type="ECO:0000256" key="9">
    <source>
        <dbReference type="ARBA" id="ARBA00023235"/>
    </source>
</evidence>
<evidence type="ECO:0000256" key="5">
    <source>
        <dbReference type="ARBA" id="ARBA00022801"/>
    </source>
</evidence>
<evidence type="ECO:0000259" key="13">
    <source>
        <dbReference type="PROSITE" id="PS51199"/>
    </source>
</evidence>
<dbReference type="EMBL" id="MTZU01000024">
    <property type="protein sequence ID" value="PCE32803.1"/>
    <property type="molecule type" value="Genomic_DNA"/>
</dbReference>
<comment type="catalytic activity">
    <reaction evidence="10 12">
        <text>ATP + H2O = ADP + phosphate + H(+)</text>
        <dbReference type="Rhea" id="RHEA:13065"/>
        <dbReference type="ChEBI" id="CHEBI:15377"/>
        <dbReference type="ChEBI" id="CHEBI:15378"/>
        <dbReference type="ChEBI" id="CHEBI:30616"/>
        <dbReference type="ChEBI" id="CHEBI:43474"/>
        <dbReference type="ChEBI" id="CHEBI:456216"/>
        <dbReference type="EC" id="5.6.2.3"/>
    </reaction>
</comment>
<keyword evidence="3 12" id="KW-0235">DNA replication</keyword>
<reference evidence="14 15" key="1">
    <citation type="submission" date="2017-01" db="EMBL/GenBank/DDBJ databases">
        <title>Whole-Genome Shotgun Sequencing of Two beta-Proteobacterial Species in Search of the Bulgecin Biosynthetic Cluster.</title>
        <authorList>
            <person name="Horsman M.E."/>
            <person name="Marous D.R."/>
            <person name="Li R."/>
            <person name="Oliver R.A."/>
            <person name="Byun B."/>
            <person name="Emrich S.J."/>
            <person name="Boggess B."/>
            <person name="Townsend C.A."/>
            <person name="Mobashery S."/>
        </authorList>
    </citation>
    <scope>NUCLEOTIDE SEQUENCE [LARGE SCALE GENOMIC DNA]</scope>
    <source>
        <strain evidence="14 15">ATCC 31433</strain>
    </source>
</reference>
<gene>
    <name evidence="14" type="ORF">BZL54_09125</name>
</gene>
<dbReference type="GO" id="GO:0005829">
    <property type="term" value="C:cytosol"/>
    <property type="evidence" value="ECO:0007669"/>
    <property type="project" value="TreeGrafter"/>
</dbReference>
<evidence type="ECO:0000313" key="15">
    <source>
        <dbReference type="Proteomes" id="UP000217994"/>
    </source>
</evidence>
<dbReference type="Pfam" id="PF03796">
    <property type="entry name" value="DnaB_C"/>
    <property type="match status" value="1"/>
</dbReference>
<comment type="caution">
    <text evidence="14">The sequence shown here is derived from an EMBL/GenBank/DDBJ whole genome shotgun (WGS) entry which is preliminary data.</text>
</comment>
<name>A0A2A4FGF4_9BURK</name>
<evidence type="ECO:0000256" key="3">
    <source>
        <dbReference type="ARBA" id="ARBA00022705"/>
    </source>
</evidence>
<evidence type="ECO:0000256" key="8">
    <source>
        <dbReference type="ARBA" id="ARBA00023125"/>
    </source>
</evidence>
<evidence type="ECO:0000256" key="10">
    <source>
        <dbReference type="ARBA" id="ARBA00048954"/>
    </source>
</evidence>
<dbReference type="GO" id="GO:0042802">
    <property type="term" value="F:identical protein binding"/>
    <property type="evidence" value="ECO:0007669"/>
    <property type="project" value="UniProtKB-ARBA"/>
</dbReference>
<dbReference type="GeneID" id="69006529"/>
<comment type="similarity">
    <text evidence="1 12">Belongs to the helicase family. DnaB subfamily.</text>
</comment>
<dbReference type="GO" id="GO:0006269">
    <property type="term" value="P:DNA replication, synthesis of primer"/>
    <property type="evidence" value="ECO:0007669"/>
    <property type="project" value="UniProtKB-UniRule"/>
</dbReference>
<organism evidence="14 15">
    <name type="scientific">Burkholderia ubonensis subsp. mesacidophila</name>
    <dbReference type="NCBI Taxonomy" id="265293"/>
    <lineage>
        <taxon>Bacteria</taxon>
        <taxon>Pseudomonadati</taxon>
        <taxon>Pseudomonadota</taxon>
        <taxon>Betaproteobacteria</taxon>
        <taxon>Burkholderiales</taxon>
        <taxon>Burkholderiaceae</taxon>
        <taxon>Burkholderia</taxon>
        <taxon>Burkholderia cepacia complex</taxon>
    </lineage>
</organism>
<dbReference type="InterPro" id="IPR016136">
    <property type="entry name" value="DNA_helicase_N/primase_C"/>
</dbReference>
<dbReference type="CDD" id="cd00984">
    <property type="entry name" value="DnaB_C"/>
    <property type="match status" value="1"/>
</dbReference>
<dbReference type="AlphaFoldDB" id="A0A2A4FGF4"/>
<dbReference type="InterPro" id="IPR036185">
    <property type="entry name" value="DNA_heli_DnaB-like_N_sf"/>
</dbReference>
<evidence type="ECO:0000256" key="4">
    <source>
        <dbReference type="ARBA" id="ARBA00022741"/>
    </source>
</evidence>
<dbReference type="FunFam" id="3.40.50.300:FF:000076">
    <property type="entry name" value="Replicative DNA helicase"/>
    <property type="match status" value="1"/>
</dbReference>
<dbReference type="SUPFAM" id="SSF48024">
    <property type="entry name" value="N-terminal domain of DnaB helicase"/>
    <property type="match status" value="1"/>
</dbReference>
<keyword evidence="6 12" id="KW-0347">Helicase</keyword>
<keyword evidence="4 12" id="KW-0547">Nucleotide-binding</keyword>
<protein>
    <recommendedName>
        <fullName evidence="11 12">Replicative DNA helicase</fullName>
        <ecNumber evidence="11 12">5.6.2.3</ecNumber>
    </recommendedName>
</protein>
<dbReference type="GO" id="GO:0016887">
    <property type="term" value="F:ATP hydrolysis activity"/>
    <property type="evidence" value="ECO:0007669"/>
    <property type="project" value="RHEA"/>
</dbReference>
<evidence type="ECO:0000256" key="12">
    <source>
        <dbReference type="RuleBase" id="RU362085"/>
    </source>
</evidence>
<dbReference type="PANTHER" id="PTHR30153:SF2">
    <property type="entry name" value="REPLICATIVE DNA HELICASE"/>
    <property type="match status" value="1"/>
</dbReference>
<sequence>MGAHDPLDAHARTSAPEAEQSILGALLLDNGALEEIAGIVSEVDFTIAEHALVFKAIRELIQRGAIADVVTVFERLHSIDARVDQPLAFLNDLVHATPSAAGVRHYAEIVRNRSISRRMLRVSERLRDAVLKPGGKSPVELLDLVQGELLKIADTSSSADDEFRPISAALTSVIQQIDERYHAGGAAQIGGTATGFVDLDRHTDGMHGGELIIVAGRPSMGKTSYAMNIAEHVAVELRMPVAVLSLEMPDEQLATRMLAGTSRINQHKLRTASLRDDDWSRLTHGTQVLVDAPVYVLDSSSITPLQFKAKLRRLQRQIGSKLGLIIVDYLQLMSGDGASGENRTTEVSQISRELKKTAKEFDAPVIALSQLNRGLEQRPNKRPMMSDLRESGAIEQDADVIQFIYRDEVYNPDSADRGTAELIIAKQRNGPLATVRLAFRNELARFENFAEPTGEY</sequence>
<evidence type="ECO:0000256" key="2">
    <source>
        <dbReference type="ARBA" id="ARBA00022515"/>
    </source>
</evidence>
<dbReference type="GO" id="GO:0003677">
    <property type="term" value="F:DNA binding"/>
    <property type="evidence" value="ECO:0007669"/>
    <property type="project" value="UniProtKB-UniRule"/>
</dbReference>
<proteinExistence type="inferred from homology"/>
<keyword evidence="5 12" id="KW-0378">Hydrolase</keyword>
<dbReference type="GO" id="GO:1990077">
    <property type="term" value="C:primosome complex"/>
    <property type="evidence" value="ECO:0007669"/>
    <property type="project" value="UniProtKB-UniRule"/>
</dbReference>
<dbReference type="InterPro" id="IPR007693">
    <property type="entry name" value="DNA_helicase_DnaB-like_N"/>
</dbReference>
<evidence type="ECO:0000256" key="1">
    <source>
        <dbReference type="ARBA" id="ARBA00008428"/>
    </source>
</evidence>
<keyword evidence="9" id="KW-0413">Isomerase</keyword>
<evidence type="ECO:0000256" key="6">
    <source>
        <dbReference type="ARBA" id="ARBA00022806"/>
    </source>
</evidence>
<dbReference type="PROSITE" id="PS51199">
    <property type="entry name" value="SF4_HELICASE"/>
    <property type="match status" value="1"/>
</dbReference>
<dbReference type="Gene3D" id="3.40.50.300">
    <property type="entry name" value="P-loop containing nucleotide triphosphate hydrolases"/>
    <property type="match status" value="1"/>
</dbReference>
<feature type="domain" description="SF4 helicase" evidence="13">
    <location>
        <begin position="185"/>
        <end position="453"/>
    </location>
</feature>
<dbReference type="InterPro" id="IPR007694">
    <property type="entry name" value="DNA_helicase_DnaB-like_C"/>
</dbReference>
<dbReference type="PANTHER" id="PTHR30153">
    <property type="entry name" value="REPLICATIVE DNA HELICASE DNAB"/>
    <property type="match status" value="1"/>
</dbReference>
<evidence type="ECO:0000256" key="11">
    <source>
        <dbReference type="NCBIfam" id="TIGR00665"/>
    </source>
</evidence>
<evidence type="ECO:0000313" key="14">
    <source>
        <dbReference type="EMBL" id="PCE32803.1"/>
    </source>
</evidence>
<dbReference type="Gene3D" id="1.10.860.10">
    <property type="entry name" value="DNAb Helicase, Chain A"/>
    <property type="match status" value="1"/>
</dbReference>
<keyword evidence="8 12" id="KW-0238">DNA-binding</keyword>
<keyword evidence="2 12" id="KW-0639">Primosome</keyword>
<comment type="function">
    <text evidence="12">The main replicative DNA helicase, it participates in initiation and elongation during chromosome replication. Travels ahead of the DNA replisome, separating dsDNA into templates for DNA synthesis. A processive ATP-dependent 5'-3' DNA helicase it has DNA-dependent ATPase activity.</text>
</comment>
<keyword evidence="7 12" id="KW-0067">ATP-binding</keyword>
<dbReference type="GO" id="GO:0043139">
    <property type="term" value="F:5'-3' DNA helicase activity"/>
    <property type="evidence" value="ECO:0007669"/>
    <property type="project" value="UniProtKB-EC"/>
</dbReference>